<gene>
    <name evidence="2" type="ORF">C2845_PM01G47680</name>
</gene>
<dbReference type="OrthoDB" id="662916at2759"/>
<proteinExistence type="predicted"/>
<dbReference type="STRING" id="4540.A0A3L6TS86"/>
<dbReference type="AlphaFoldDB" id="A0A3L6TS86"/>
<dbReference type="InterPro" id="IPR003386">
    <property type="entry name" value="LACT/PDAT_acylTrfase"/>
</dbReference>
<dbReference type="InterPro" id="IPR029058">
    <property type="entry name" value="AB_hydrolase_fold"/>
</dbReference>
<dbReference type="GO" id="GO:0006629">
    <property type="term" value="P:lipid metabolic process"/>
    <property type="evidence" value="ECO:0007669"/>
    <property type="project" value="InterPro"/>
</dbReference>
<keyword evidence="3" id="KW-1185">Reference proteome</keyword>
<keyword evidence="1" id="KW-0732">Signal</keyword>
<dbReference type="SUPFAM" id="SSF53474">
    <property type="entry name" value="alpha/beta-Hydrolases"/>
    <property type="match status" value="1"/>
</dbReference>
<evidence type="ECO:0000313" key="3">
    <source>
        <dbReference type="Proteomes" id="UP000275267"/>
    </source>
</evidence>
<dbReference type="PANTHER" id="PTHR11440">
    <property type="entry name" value="LECITHIN-CHOLESTEROL ACYLTRANSFERASE-RELATED"/>
    <property type="match status" value="1"/>
</dbReference>
<name>A0A3L6TS86_PANMI</name>
<dbReference type="GO" id="GO:0008374">
    <property type="term" value="F:O-acyltransferase activity"/>
    <property type="evidence" value="ECO:0007669"/>
    <property type="project" value="InterPro"/>
</dbReference>
<evidence type="ECO:0008006" key="4">
    <source>
        <dbReference type="Google" id="ProtNLM"/>
    </source>
</evidence>
<accession>A0A3L6TS86</accession>
<protein>
    <recommendedName>
        <fullName evidence="4">Lecithin-cholesterol acyltransferase-like 1</fullName>
    </recommendedName>
</protein>
<dbReference type="Pfam" id="PF02450">
    <property type="entry name" value="LCAT"/>
    <property type="match status" value="1"/>
</dbReference>
<organism evidence="2 3">
    <name type="scientific">Panicum miliaceum</name>
    <name type="common">Proso millet</name>
    <name type="synonym">Broomcorn millet</name>
    <dbReference type="NCBI Taxonomy" id="4540"/>
    <lineage>
        <taxon>Eukaryota</taxon>
        <taxon>Viridiplantae</taxon>
        <taxon>Streptophyta</taxon>
        <taxon>Embryophyta</taxon>
        <taxon>Tracheophyta</taxon>
        <taxon>Spermatophyta</taxon>
        <taxon>Magnoliopsida</taxon>
        <taxon>Liliopsida</taxon>
        <taxon>Poales</taxon>
        <taxon>Poaceae</taxon>
        <taxon>PACMAD clade</taxon>
        <taxon>Panicoideae</taxon>
        <taxon>Panicodae</taxon>
        <taxon>Paniceae</taxon>
        <taxon>Panicinae</taxon>
        <taxon>Panicum</taxon>
        <taxon>Panicum sect. Panicum</taxon>
    </lineage>
</organism>
<feature type="chain" id="PRO_5018257265" description="Lecithin-cholesterol acyltransferase-like 1" evidence="1">
    <location>
        <begin position="20"/>
        <end position="324"/>
    </location>
</feature>
<feature type="signal peptide" evidence="1">
    <location>
        <begin position="1"/>
        <end position="19"/>
    </location>
</feature>
<evidence type="ECO:0000256" key="1">
    <source>
        <dbReference type="SAM" id="SignalP"/>
    </source>
</evidence>
<evidence type="ECO:0000313" key="2">
    <source>
        <dbReference type="EMBL" id="RLN42371.1"/>
    </source>
</evidence>
<sequence>MAFAARLRWVALLVVPAVASILSKSLSSRRGLPLPPVAVVPGGRGWFRLFLDSVALEDPASVRCFAERMTVAYDAASDDYHNAPGVETRVPFFSSVRGFRHPDPDRWNFSYMDRFLFGYRDGETLFGAPYDFRYAVAPPGHPSRAGDAFFARLKGLVERASRRNGGRPVTIVAHSYGGTLAHQFLLRRPLAWRTRFVRRFVPVAAPWGGVVLGMLTLVSGNSLGLPFVDPLALRDEYRSLQSSLWPLPSPVVFGAARPLVTTRSRAYTAHDMAAFLGDIGMGAAPPGEMGRRRLLHHQIKSRWCWDTIDTMGDRESMDRSPLVH</sequence>
<comment type="caution">
    <text evidence="2">The sequence shown here is derived from an EMBL/GenBank/DDBJ whole genome shotgun (WGS) entry which is preliminary data.</text>
</comment>
<dbReference type="EMBL" id="PQIB02000001">
    <property type="protein sequence ID" value="RLN42371.1"/>
    <property type="molecule type" value="Genomic_DNA"/>
</dbReference>
<reference evidence="3" key="1">
    <citation type="journal article" date="2019" name="Nat. Commun.">
        <title>The genome of broomcorn millet.</title>
        <authorList>
            <person name="Zou C."/>
            <person name="Miki D."/>
            <person name="Li D."/>
            <person name="Tang Q."/>
            <person name="Xiao L."/>
            <person name="Rajput S."/>
            <person name="Deng P."/>
            <person name="Jia W."/>
            <person name="Huang R."/>
            <person name="Zhang M."/>
            <person name="Sun Y."/>
            <person name="Hu J."/>
            <person name="Fu X."/>
            <person name="Schnable P.S."/>
            <person name="Li F."/>
            <person name="Zhang H."/>
            <person name="Feng B."/>
            <person name="Zhu X."/>
            <person name="Liu R."/>
            <person name="Schnable J.C."/>
            <person name="Zhu J.-K."/>
            <person name="Zhang H."/>
        </authorList>
    </citation>
    <scope>NUCLEOTIDE SEQUENCE [LARGE SCALE GENOMIC DNA]</scope>
</reference>
<dbReference type="Proteomes" id="UP000275267">
    <property type="component" value="Unassembled WGS sequence"/>
</dbReference>
<dbReference type="Gene3D" id="3.40.50.1820">
    <property type="entry name" value="alpha/beta hydrolase"/>
    <property type="match status" value="1"/>
</dbReference>